<name>A0A067M8F8_BOTB1</name>
<sequence length="125" mass="13803">MAAASNGVECKICNRIISTKSHLKRHINDKHETTRVFHCKEKGCAYKSTQRGNLKLHTRTHFRNRQRQSAEGDTVIKENKAVAEESAVAEEDTTDKDDTAGKDDTADKDDAVGGDDTSAKEEPTS</sequence>
<proteinExistence type="predicted"/>
<feature type="domain" description="C2H2-type" evidence="3">
    <location>
        <begin position="37"/>
        <end position="66"/>
    </location>
</feature>
<dbReference type="HOGENOM" id="CLU_1992248_0_0_1"/>
<dbReference type="Pfam" id="PF00096">
    <property type="entry name" value="zf-C2H2"/>
    <property type="match status" value="1"/>
</dbReference>
<organism evidence="4 5">
    <name type="scientific">Botryobasidium botryosum (strain FD-172 SS1)</name>
    <dbReference type="NCBI Taxonomy" id="930990"/>
    <lineage>
        <taxon>Eukaryota</taxon>
        <taxon>Fungi</taxon>
        <taxon>Dikarya</taxon>
        <taxon>Basidiomycota</taxon>
        <taxon>Agaricomycotina</taxon>
        <taxon>Agaricomycetes</taxon>
        <taxon>Cantharellales</taxon>
        <taxon>Botryobasidiaceae</taxon>
        <taxon>Botryobasidium</taxon>
    </lineage>
</organism>
<feature type="region of interest" description="Disordered" evidence="2">
    <location>
        <begin position="55"/>
        <end position="125"/>
    </location>
</feature>
<dbReference type="Proteomes" id="UP000027195">
    <property type="component" value="Unassembled WGS sequence"/>
</dbReference>
<dbReference type="InParanoid" id="A0A067M8F8"/>
<keyword evidence="5" id="KW-1185">Reference proteome</keyword>
<gene>
    <name evidence="4" type="ORF">BOTBODRAFT_35756</name>
</gene>
<accession>A0A067M8F8</accession>
<dbReference type="EMBL" id="KL198062">
    <property type="protein sequence ID" value="KDQ10995.1"/>
    <property type="molecule type" value="Genomic_DNA"/>
</dbReference>
<evidence type="ECO:0000313" key="5">
    <source>
        <dbReference type="Proteomes" id="UP000027195"/>
    </source>
</evidence>
<keyword evidence="1" id="KW-0862">Zinc</keyword>
<dbReference type="GO" id="GO:0008270">
    <property type="term" value="F:zinc ion binding"/>
    <property type="evidence" value="ECO:0007669"/>
    <property type="project" value="UniProtKB-KW"/>
</dbReference>
<evidence type="ECO:0000256" key="1">
    <source>
        <dbReference type="PROSITE-ProRule" id="PRU00042"/>
    </source>
</evidence>
<reference evidence="5" key="1">
    <citation type="journal article" date="2014" name="Proc. Natl. Acad. Sci. U.S.A.">
        <title>Extensive sampling of basidiomycete genomes demonstrates inadequacy of the white-rot/brown-rot paradigm for wood decay fungi.</title>
        <authorList>
            <person name="Riley R."/>
            <person name="Salamov A.A."/>
            <person name="Brown D.W."/>
            <person name="Nagy L.G."/>
            <person name="Floudas D."/>
            <person name="Held B.W."/>
            <person name="Levasseur A."/>
            <person name="Lombard V."/>
            <person name="Morin E."/>
            <person name="Otillar R."/>
            <person name="Lindquist E.A."/>
            <person name="Sun H."/>
            <person name="LaButti K.M."/>
            <person name="Schmutz J."/>
            <person name="Jabbour D."/>
            <person name="Luo H."/>
            <person name="Baker S.E."/>
            <person name="Pisabarro A.G."/>
            <person name="Walton J.D."/>
            <person name="Blanchette R.A."/>
            <person name="Henrissat B."/>
            <person name="Martin F."/>
            <person name="Cullen D."/>
            <person name="Hibbett D.S."/>
            <person name="Grigoriev I.V."/>
        </authorList>
    </citation>
    <scope>NUCLEOTIDE SEQUENCE [LARGE SCALE GENOMIC DNA]</scope>
    <source>
        <strain evidence="5">FD-172 SS1</strain>
    </source>
</reference>
<evidence type="ECO:0000313" key="4">
    <source>
        <dbReference type="EMBL" id="KDQ10995.1"/>
    </source>
</evidence>
<keyword evidence="1" id="KW-0479">Metal-binding</keyword>
<feature type="domain" description="C2H2-type" evidence="3">
    <location>
        <begin position="8"/>
        <end position="36"/>
    </location>
</feature>
<dbReference type="PROSITE" id="PS00028">
    <property type="entry name" value="ZINC_FINGER_C2H2_1"/>
    <property type="match status" value="1"/>
</dbReference>
<feature type="compositionally biased region" description="Basic and acidic residues" evidence="2">
    <location>
        <begin position="96"/>
        <end position="125"/>
    </location>
</feature>
<feature type="compositionally biased region" description="Basic and acidic residues" evidence="2">
    <location>
        <begin position="68"/>
        <end position="83"/>
    </location>
</feature>
<dbReference type="Gene3D" id="3.30.160.60">
    <property type="entry name" value="Classic Zinc Finger"/>
    <property type="match status" value="1"/>
</dbReference>
<dbReference type="SMART" id="SM00355">
    <property type="entry name" value="ZnF_C2H2"/>
    <property type="match status" value="2"/>
</dbReference>
<evidence type="ECO:0000256" key="2">
    <source>
        <dbReference type="SAM" id="MobiDB-lite"/>
    </source>
</evidence>
<feature type="compositionally biased region" description="Basic residues" evidence="2">
    <location>
        <begin position="55"/>
        <end position="66"/>
    </location>
</feature>
<dbReference type="SUPFAM" id="SSF57667">
    <property type="entry name" value="beta-beta-alpha zinc fingers"/>
    <property type="match status" value="1"/>
</dbReference>
<dbReference type="InterPro" id="IPR013087">
    <property type="entry name" value="Znf_C2H2_type"/>
</dbReference>
<dbReference type="InterPro" id="IPR036236">
    <property type="entry name" value="Znf_C2H2_sf"/>
</dbReference>
<keyword evidence="1" id="KW-0863">Zinc-finger</keyword>
<dbReference type="AlphaFoldDB" id="A0A067M8F8"/>
<dbReference type="OrthoDB" id="654211at2759"/>
<protein>
    <recommendedName>
        <fullName evidence="3">C2H2-type domain-containing protein</fullName>
    </recommendedName>
</protein>
<evidence type="ECO:0000259" key="3">
    <source>
        <dbReference type="PROSITE" id="PS50157"/>
    </source>
</evidence>
<dbReference type="PROSITE" id="PS50157">
    <property type="entry name" value="ZINC_FINGER_C2H2_2"/>
    <property type="match status" value="2"/>
</dbReference>